<reference evidence="11 12" key="1">
    <citation type="submission" date="2016-06" db="EMBL/GenBank/DDBJ databases">
        <title>Genome sequence of endosymbiont of Candidatus Endolucinida thiodiazotropha.</title>
        <authorList>
            <person name="Poehlein A."/>
            <person name="Koenig S."/>
            <person name="Heiden S.E."/>
            <person name="Thuermer A."/>
            <person name="Voget S."/>
            <person name="Daniel R."/>
            <person name="Markert S."/>
            <person name="Gros O."/>
            <person name="Schweder T."/>
        </authorList>
    </citation>
    <scope>NUCLEOTIDE SEQUENCE [LARGE SCALE GENOMIC DNA]</scope>
    <source>
        <strain evidence="11 12">COS</strain>
    </source>
</reference>
<evidence type="ECO:0000256" key="5">
    <source>
        <dbReference type="ARBA" id="ARBA00018141"/>
    </source>
</evidence>
<dbReference type="SUPFAM" id="SSF55620">
    <property type="entry name" value="Tetrahydrobiopterin biosynthesis enzymes-like"/>
    <property type="match status" value="1"/>
</dbReference>
<evidence type="ECO:0000256" key="7">
    <source>
        <dbReference type="ARBA" id="ARBA00022833"/>
    </source>
</evidence>
<evidence type="ECO:0000256" key="6">
    <source>
        <dbReference type="ARBA" id="ARBA00022723"/>
    </source>
</evidence>
<evidence type="ECO:0000313" key="12">
    <source>
        <dbReference type="Proteomes" id="UP000094769"/>
    </source>
</evidence>
<gene>
    <name evidence="11" type="ORF">CODIS_33350</name>
</gene>
<dbReference type="Pfam" id="PF01242">
    <property type="entry name" value="PTPS"/>
    <property type="match status" value="1"/>
</dbReference>
<dbReference type="GO" id="GO:0070497">
    <property type="term" value="F:6-carboxytetrahydropterin synthase activity"/>
    <property type="evidence" value="ECO:0007669"/>
    <property type="project" value="UniProtKB-EC"/>
</dbReference>
<sequence>MLNHAQTFAVNVHPGELHFNSAHFITFDNSCENLHGHNFHLRIQAYGDNNEDAFVIDFVQLNRLAAEICSGLHDKVLLPGKSDEVAIKKSGGQLEVSSYDKVFSLPAGNCLILPVANTTAEMIAWYIMESLLPKLEACAALTHVKTLEVAVEEADHQWGICRRVIHSGGD</sequence>
<dbReference type="RefSeq" id="WP_069127057.1">
    <property type="nucleotide sequence ID" value="NZ_MARB01000022.1"/>
</dbReference>
<evidence type="ECO:0000256" key="3">
    <source>
        <dbReference type="ARBA" id="ARBA00008900"/>
    </source>
</evidence>
<dbReference type="PANTHER" id="PTHR12589">
    <property type="entry name" value="PYRUVOYL TETRAHYDROBIOPTERIN SYNTHASE"/>
    <property type="match status" value="1"/>
</dbReference>
<evidence type="ECO:0000256" key="4">
    <source>
        <dbReference type="ARBA" id="ARBA00012982"/>
    </source>
</evidence>
<comment type="caution">
    <text evidence="11">The sequence shown here is derived from an EMBL/GenBank/DDBJ whole genome shotgun (WGS) entry which is preliminary data.</text>
</comment>
<dbReference type="EMBL" id="MARB01000022">
    <property type="protein sequence ID" value="ODJ86416.1"/>
    <property type="molecule type" value="Genomic_DNA"/>
</dbReference>
<evidence type="ECO:0000256" key="1">
    <source>
        <dbReference type="ARBA" id="ARBA00001947"/>
    </source>
</evidence>
<keyword evidence="8" id="KW-0456">Lyase</keyword>
<dbReference type="Gene3D" id="3.30.479.10">
    <property type="entry name" value="6-pyruvoyl tetrahydropterin synthase/QueD"/>
    <property type="match status" value="1"/>
</dbReference>
<dbReference type="OrthoDB" id="9804698at2"/>
<proteinExistence type="inferred from homology"/>
<evidence type="ECO:0000256" key="8">
    <source>
        <dbReference type="ARBA" id="ARBA00023239"/>
    </source>
</evidence>
<organism evidence="11 12">
    <name type="scientific">Candidatus Thiodiazotropha endolucinida</name>
    <dbReference type="NCBI Taxonomy" id="1655433"/>
    <lineage>
        <taxon>Bacteria</taxon>
        <taxon>Pseudomonadati</taxon>
        <taxon>Pseudomonadota</taxon>
        <taxon>Gammaproteobacteria</taxon>
        <taxon>Chromatiales</taxon>
        <taxon>Sedimenticolaceae</taxon>
        <taxon>Candidatus Thiodiazotropha</taxon>
    </lineage>
</organism>
<evidence type="ECO:0000313" key="11">
    <source>
        <dbReference type="EMBL" id="ODJ86416.1"/>
    </source>
</evidence>
<keyword evidence="12" id="KW-1185">Reference proteome</keyword>
<dbReference type="PANTHER" id="PTHR12589:SF7">
    <property type="entry name" value="6-PYRUVOYL TETRAHYDROBIOPTERIN SYNTHASE"/>
    <property type="match status" value="1"/>
</dbReference>
<keyword evidence="6" id="KW-0479">Metal-binding</keyword>
<comment type="similarity">
    <text evidence="3">Belongs to the PTPS family. QueD subfamily.</text>
</comment>
<dbReference type="EC" id="4.1.2.50" evidence="4"/>
<accession>A0A7Z0VJL2</accession>
<evidence type="ECO:0000256" key="2">
    <source>
        <dbReference type="ARBA" id="ARBA00005061"/>
    </source>
</evidence>
<dbReference type="UniPathway" id="UPA00391"/>
<evidence type="ECO:0000256" key="9">
    <source>
        <dbReference type="ARBA" id="ARBA00031449"/>
    </source>
</evidence>
<comment type="catalytic activity">
    <reaction evidence="10">
        <text>7,8-dihydroneopterin 3'-triphosphate + H2O = 6-carboxy-5,6,7,8-tetrahydropterin + triphosphate + acetaldehyde + 2 H(+)</text>
        <dbReference type="Rhea" id="RHEA:27966"/>
        <dbReference type="ChEBI" id="CHEBI:15343"/>
        <dbReference type="ChEBI" id="CHEBI:15377"/>
        <dbReference type="ChEBI" id="CHEBI:15378"/>
        <dbReference type="ChEBI" id="CHEBI:18036"/>
        <dbReference type="ChEBI" id="CHEBI:58462"/>
        <dbReference type="ChEBI" id="CHEBI:61032"/>
        <dbReference type="EC" id="4.1.2.50"/>
    </reaction>
</comment>
<name>A0A7Z0VJL2_9GAMM</name>
<dbReference type="AlphaFoldDB" id="A0A7Z0VJL2"/>
<dbReference type="Proteomes" id="UP000094769">
    <property type="component" value="Unassembled WGS sequence"/>
</dbReference>
<dbReference type="InterPro" id="IPR007115">
    <property type="entry name" value="6-PTP_synth/QueD"/>
</dbReference>
<evidence type="ECO:0000256" key="10">
    <source>
        <dbReference type="ARBA" id="ARBA00048807"/>
    </source>
</evidence>
<comment type="pathway">
    <text evidence="2">Purine metabolism; 7-cyano-7-deazaguanine biosynthesis.</text>
</comment>
<dbReference type="InterPro" id="IPR038418">
    <property type="entry name" value="6-PTP_synth/QueD_sf"/>
</dbReference>
<protein>
    <recommendedName>
        <fullName evidence="5">6-carboxy-5,6,7,8-tetrahydropterin synthase</fullName>
        <ecNumber evidence="4">4.1.2.50</ecNumber>
    </recommendedName>
    <alternativeName>
        <fullName evidence="9">Queuosine biosynthesis protein QueD</fullName>
    </alternativeName>
</protein>
<keyword evidence="7" id="KW-0862">Zinc</keyword>
<dbReference type="GO" id="GO:0046872">
    <property type="term" value="F:metal ion binding"/>
    <property type="evidence" value="ECO:0007669"/>
    <property type="project" value="UniProtKB-KW"/>
</dbReference>
<comment type="cofactor">
    <cofactor evidence="1">
        <name>Zn(2+)</name>
        <dbReference type="ChEBI" id="CHEBI:29105"/>
    </cofactor>
</comment>